<dbReference type="SUPFAM" id="SSF63825">
    <property type="entry name" value="YWTD domain"/>
    <property type="match status" value="1"/>
</dbReference>
<sequence length="348" mass="37808">MTTEEKLAQALRTIADRAENRDVLHGVMTKRRHRVRRRAKGTLVAVCAAALGWGMLVARPAPHVVVGTADPGRNAVERVWPQAVFTMPGRSKPLAAISATEVLVWAERGTLELYDAASKRSRTVAALAQAPQYLAVDRERVVWLADGHAWVAPLRAGGKARKVGPIPGENVDRIALAGQDVVWSAPLDGVWRMTINGGAPERVARSKGLQLVEWPWATDEPLDIRKNPTKVVNLQTGRTIRIHPASGAQGLRCGPTWCTGTRNEDAVVQRSDGGWNQVHQGLRGYPYQDRFFTGSGEIYDARTETTVTFEGAELGTSGGRQWSAGRGVIYWTQGGGVRVVNLAAVPQP</sequence>
<protein>
    <submittedName>
        <fullName evidence="2">Uncharacterized protein</fullName>
    </submittedName>
</protein>
<dbReference type="RefSeq" id="WP_195898697.1">
    <property type="nucleotide sequence ID" value="NZ_JADOGI010000101.1"/>
</dbReference>
<dbReference type="EMBL" id="JADOGI010000101">
    <property type="protein sequence ID" value="MBF8189764.1"/>
    <property type="molecule type" value="Genomic_DNA"/>
</dbReference>
<dbReference type="Proteomes" id="UP000605361">
    <property type="component" value="Unassembled WGS sequence"/>
</dbReference>
<dbReference type="AlphaFoldDB" id="A0A931AGD6"/>
<evidence type="ECO:0000313" key="2">
    <source>
        <dbReference type="EMBL" id="MBF8189764.1"/>
    </source>
</evidence>
<proteinExistence type="predicted"/>
<name>A0A931AGD6_9ACTN</name>
<feature type="transmembrane region" description="Helical" evidence="1">
    <location>
        <begin position="41"/>
        <end position="58"/>
    </location>
</feature>
<evidence type="ECO:0000313" key="3">
    <source>
        <dbReference type="Proteomes" id="UP000605361"/>
    </source>
</evidence>
<accession>A0A931AGD6</accession>
<keyword evidence="1" id="KW-0472">Membrane</keyword>
<evidence type="ECO:0000256" key="1">
    <source>
        <dbReference type="SAM" id="Phobius"/>
    </source>
</evidence>
<keyword evidence="1" id="KW-1133">Transmembrane helix</keyword>
<gene>
    <name evidence="2" type="ORF">ITP53_29330</name>
</gene>
<organism evidence="2 3">
    <name type="scientific">Nonomuraea cypriaca</name>
    <dbReference type="NCBI Taxonomy" id="1187855"/>
    <lineage>
        <taxon>Bacteria</taxon>
        <taxon>Bacillati</taxon>
        <taxon>Actinomycetota</taxon>
        <taxon>Actinomycetes</taxon>
        <taxon>Streptosporangiales</taxon>
        <taxon>Streptosporangiaceae</taxon>
        <taxon>Nonomuraea</taxon>
    </lineage>
</organism>
<comment type="caution">
    <text evidence="2">The sequence shown here is derived from an EMBL/GenBank/DDBJ whole genome shotgun (WGS) entry which is preliminary data.</text>
</comment>
<reference evidence="2" key="1">
    <citation type="submission" date="2020-11" db="EMBL/GenBank/DDBJ databases">
        <title>Whole-genome analyses of Nonomuraea sp. K274.</title>
        <authorList>
            <person name="Veyisoglu A."/>
        </authorList>
    </citation>
    <scope>NUCLEOTIDE SEQUENCE</scope>
    <source>
        <strain evidence="2">K274</strain>
    </source>
</reference>
<keyword evidence="1" id="KW-0812">Transmembrane</keyword>
<keyword evidence="3" id="KW-1185">Reference proteome</keyword>